<dbReference type="InterPro" id="IPR021367">
    <property type="entry name" value="DUF2982"/>
</dbReference>
<accession>A0A9X0R600</accession>
<evidence type="ECO:0000256" key="1">
    <source>
        <dbReference type="SAM" id="Phobius"/>
    </source>
</evidence>
<name>A0A9X0R600_VIBME</name>
<reference evidence="2" key="1">
    <citation type="submission" date="2020-08" db="EMBL/GenBank/DDBJ databases">
        <title>Genome Sequencing and Pan-Genome Analysis of Migratory bird Vibrio Strains, Inner Mongolia.</title>
        <authorList>
            <person name="Zheng L."/>
        </authorList>
    </citation>
    <scope>NUCLEOTIDE SEQUENCE</scope>
    <source>
        <strain evidence="2">M13F</strain>
    </source>
</reference>
<keyword evidence="1" id="KW-1133">Transmembrane helix</keyword>
<evidence type="ECO:0000313" key="3">
    <source>
        <dbReference type="Proteomes" id="UP000615796"/>
    </source>
</evidence>
<feature type="transmembrane region" description="Helical" evidence="1">
    <location>
        <begin position="16"/>
        <end position="35"/>
    </location>
</feature>
<keyword evidence="3" id="KW-1185">Reference proteome</keyword>
<dbReference type="RefSeq" id="WP_186463001.1">
    <property type="nucleotide sequence ID" value="NZ_CAWQCL010000001.1"/>
</dbReference>
<dbReference type="Proteomes" id="UP000615796">
    <property type="component" value="Unassembled WGS sequence"/>
</dbReference>
<dbReference type="EMBL" id="JACRUP010000001">
    <property type="protein sequence ID" value="MBC5850147.1"/>
    <property type="molecule type" value="Genomic_DNA"/>
</dbReference>
<protein>
    <submittedName>
        <fullName evidence="2">DUF2982 domain-containing protein</fullName>
    </submittedName>
</protein>
<feature type="transmembrane region" description="Helical" evidence="1">
    <location>
        <begin position="42"/>
        <end position="60"/>
    </location>
</feature>
<keyword evidence="1" id="KW-0812">Transmembrane</keyword>
<keyword evidence="1" id="KW-0472">Membrane</keyword>
<evidence type="ECO:0000313" key="2">
    <source>
        <dbReference type="EMBL" id="MBC5850147.1"/>
    </source>
</evidence>
<comment type="caution">
    <text evidence="2">The sequence shown here is derived from an EMBL/GenBank/DDBJ whole genome shotgun (WGS) entry which is preliminary data.</text>
</comment>
<organism evidence="2 3">
    <name type="scientific">Vibrio metschnikovii</name>
    <dbReference type="NCBI Taxonomy" id="28172"/>
    <lineage>
        <taxon>Bacteria</taxon>
        <taxon>Pseudomonadati</taxon>
        <taxon>Pseudomonadota</taxon>
        <taxon>Gammaproteobacteria</taxon>
        <taxon>Vibrionales</taxon>
        <taxon>Vibrionaceae</taxon>
        <taxon>Vibrio</taxon>
    </lineage>
</organism>
<sequence length="221" mass="25508">MPTIHLSNYQFDRHSPYVKIGLVIVLLIITALIRLSNSWQQALVSVMCVLILCGVGYWLARKSWVGFTLTASHLQQHFYYGGWVVKWQNISQIGICTHQQEGWHQPLPWIGVRLKNYSPFLDGICPRIAREMLFNQRALLYLGMKQHDKSLLFEDIVLDSTPYTDPQGKVYTGLMAMLANRMHHQRNFHGFDVFISENDLDRSADEFIGLARRYLAAAKPE</sequence>
<dbReference type="Pfam" id="PF11201">
    <property type="entry name" value="DUF2982"/>
    <property type="match status" value="1"/>
</dbReference>
<proteinExistence type="predicted"/>
<gene>
    <name evidence="2" type="ORF">H8Q88_04135</name>
</gene>
<dbReference type="AlphaFoldDB" id="A0A9X0R600"/>